<feature type="transmembrane region" description="Helical" evidence="8">
    <location>
        <begin position="321"/>
        <end position="342"/>
    </location>
</feature>
<protein>
    <recommendedName>
        <fullName evidence="8">Ammonium transporter</fullName>
    </recommendedName>
</protein>
<evidence type="ECO:0000256" key="4">
    <source>
        <dbReference type="ARBA" id="ARBA00022692"/>
    </source>
</evidence>
<feature type="transmembrane region" description="Helical" evidence="8">
    <location>
        <begin position="127"/>
        <end position="149"/>
    </location>
</feature>
<feature type="transmembrane region" description="Helical" evidence="8">
    <location>
        <begin position="203"/>
        <end position="220"/>
    </location>
</feature>
<evidence type="ECO:0000256" key="5">
    <source>
        <dbReference type="ARBA" id="ARBA00022989"/>
    </source>
</evidence>
<dbReference type="InterPro" id="IPR024041">
    <property type="entry name" value="NH4_transpt_AmtB-like_dom"/>
</dbReference>
<keyword evidence="11" id="KW-1185">Reference proteome</keyword>
<keyword evidence="7 8" id="KW-0924">Ammonia transport</keyword>
<dbReference type="PRINTS" id="PR00342">
    <property type="entry name" value="RHESUSRHD"/>
</dbReference>
<dbReference type="RefSeq" id="WP_158868509.1">
    <property type="nucleotide sequence ID" value="NZ_CP046401.1"/>
</dbReference>
<dbReference type="GO" id="GO:0097272">
    <property type="term" value="P:ammonium homeostasis"/>
    <property type="evidence" value="ECO:0007669"/>
    <property type="project" value="TreeGrafter"/>
</dbReference>
<evidence type="ECO:0000256" key="3">
    <source>
        <dbReference type="ARBA" id="ARBA00022448"/>
    </source>
</evidence>
<comment type="subcellular location">
    <subcellularLocation>
        <location evidence="8">Cell membrane</location>
        <topology evidence="8">Multi-pass membrane protein</topology>
    </subcellularLocation>
    <subcellularLocation>
        <location evidence="1">Membrane</location>
        <topology evidence="1">Multi-pass membrane protein</topology>
    </subcellularLocation>
</comment>
<dbReference type="EMBL" id="CP046401">
    <property type="protein sequence ID" value="QGY45365.1"/>
    <property type="molecule type" value="Genomic_DNA"/>
</dbReference>
<dbReference type="NCBIfam" id="TIGR00836">
    <property type="entry name" value="amt"/>
    <property type="match status" value="1"/>
</dbReference>
<dbReference type="AlphaFoldDB" id="A0A6I6JQS9"/>
<dbReference type="InterPro" id="IPR002229">
    <property type="entry name" value="RhesusRHD"/>
</dbReference>
<keyword evidence="4 8" id="KW-0812">Transmembrane</keyword>
<dbReference type="SUPFAM" id="SSF111352">
    <property type="entry name" value="Ammonium transporter"/>
    <property type="match status" value="1"/>
</dbReference>
<evidence type="ECO:0000313" key="11">
    <source>
        <dbReference type="Proteomes" id="UP000428260"/>
    </source>
</evidence>
<feature type="transmembrane region" description="Helical" evidence="8">
    <location>
        <begin position="268"/>
        <end position="285"/>
    </location>
</feature>
<feature type="transmembrane region" description="Helical" evidence="8">
    <location>
        <begin position="362"/>
        <end position="382"/>
    </location>
</feature>
<organism evidence="10 11">
    <name type="scientific">Maribellus comscasis</name>
    <dbReference type="NCBI Taxonomy" id="2681766"/>
    <lineage>
        <taxon>Bacteria</taxon>
        <taxon>Pseudomonadati</taxon>
        <taxon>Bacteroidota</taxon>
        <taxon>Bacteroidia</taxon>
        <taxon>Marinilabiliales</taxon>
        <taxon>Prolixibacteraceae</taxon>
        <taxon>Maribellus</taxon>
    </lineage>
</organism>
<gene>
    <name evidence="10" type="primary">amt</name>
    <name evidence="10" type="ORF">GM418_17305</name>
</gene>
<feature type="transmembrane region" description="Helical" evidence="8">
    <location>
        <begin position="15"/>
        <end position="39"/>
    </location>
</feature>
<proteinExistence type="inferred from homology"/>
<dbReference type="Pfam" id="PF00909">
    <property type="entry name" value="Ammonium_transp"/>
    <property type="match status" value="1"/>
</dbReference>
<dbReference type="InterPro" id="IPR001905">
    <property type="entry name" value="Ammonium_transpt"/>
</dbReference>
<dbReference type="Proteomes" id="UP000428260">
    <property type="component" value="Chromosome"/>
</dbReference>
<feature type="transmembrane region" description="Helical" evidence="8">
    <location>
        <begin position="291"/>
        <end position="309"/>
    </location>
</feature>
<dbReference type="FunFam" id="1.10.3430.10:FF:000008">
    <property type="entry name" value="Ammonium transporter"/>
    <property type="match status" value="1"/>
</dbReference>
<feature type="transmembrane region" description="Helical" evidence="8">
    <location>
        <begin position="161"/>
        <end position="182"/>
    </location>
</feature>
<feature type="domain" description="Ammonium transporter AmtB-like" evidence="9">
    <location>
        <begin position="15"/>
        <end position="409"/>
    </location>
</feature>
<dbReference type="KEGG" id="mcos:GM418_17305"/>
<reference evidence="10 11" key="1">
    <citation type="submission" date="2019-11" db="EMBL/GenBank/DDBJ databases">
        <authorList>
            <person name="Zheng R.K."/>
            <person name="Sun C.M."/>
        </authorList>
    </citation>
    <scope>NUCLEOTIDE SEQUENCE [LARGE SCALE GENOMIC DNA]</scope>
    <source>
        <strain evidence="10 11">WC007</strain>
    </source>
</reference>
<dbReference type="PANTHER" id="PTHR11730:SF89">
    <property type="entry name" value="AMMONIUM TRANSPORTER SLL0108-RELATED"/>
    <property type="match status" value="1"/>
</dbReference>
<keyword evidence="5 8" id="KW-1133">Transmembrane helix</keyword>
<evidence type="ECO:0000313" key="10">
    <source>
        <dbReference type="EMBL" id="QGY45365.1"/>
    </source>
</evidence>
<dbReference type="GO" id="GO:0005886">
    <property type="term" value="C:plasma membrane"/>
    <property type="evidence" value="ECO:0007669"/>
    <property type="project" value="UniProtKB-SubCell"/>
</dbReference>
<evidence type="ECO:0000259" key="9">
    <source>
        <dbReference type="Pfam" id="PF00909"/>
    </source>
</evidence>
<dbReference type="PANTHER" id="PTHR11730">
    <property type="entry name" value="AMMONIUM TRANSPORTER"/>
    <property type="match status" value="1"/>
</dbReference>
<evidence type="ECO:0000256" key="1">
    <source>
        <dbReference type="ARBA" id="ARBA00004141"/>
    </source>
</evidence>
<keyword evidence="3 8" id="KW-0813">Transport</keyword>
<feature type="transmembrane region" description="Helical" evidence="8">
    <location>
        <begin position="101"/>
        <end position="120"/>
    </location>
</feature>
<feature type="transmembrane region" description="Helical" evidence="8">
    <location>
        <begin position="60"/>
        <end position="81"/>
    </location>
</feature>
<evidence type="ECO:0000256" key="8">
    <source>
        <dbReference type="RuleBase" id="RU362002"/>
    </source>
</evidence>
<evidence type="ECO:0000256" key="2">
    <source>
        <dbReference type="ARBA" id="ARBA00005887"/>
    </source>
</evidence>
<evidence type="ECO:0000256" key="7">
    <source>
        <dbReference type="ARBA" id="ARBA00023177"/>
    </source>
</evidence>
<accession>A0A6I6JQS9</accession>
<dbReference type="GO" id="GO:0008519">
    <property type="term" value="F:ammonium channel activity"/>
    <property type="evidence" value="ECO:0007669"/>
    <property type="project" value="InterPro"/>
</dbReference>
<keyword evidence="6 8" id="KW-0472">Membrane</keyword>
<name>A0A6I6JQS9_9BACT</name>
<comment type="similarity">
    <text evidence="2 8">Belongs to the ammonia transporter channel (TC 1.A.11.2) family.</text>
</comment>
<dbReference type="InterPro" id="IPR029020">
    <property type="entry name" value="Ammonium/urea_transptr"/>
</dbReference>
<sequence length="410" mass="43473">MEETLQGLQIGIDNMWLLIAGFMVMFMQPGFAMVEAGFTRQKNTANILMKNLMDFSIGSLLYWIIGFTLMYGDSIGGFIGTPDLFFMSDGFGDNYSDYADIFFQTVFAATAATIVSGAMAERTEFKAYLIFSIVITVIIYPTSGHWTWGGGWLSQLGFHDFAGSSIVHSVGAWVGLAGASIIGPRIGKYDKDGKAKAIPGHNLAMGALGVFILWFGWFGFNPGSQLAAAGTDNAVAIGHIAMTTNLAAAAGAVTAMLVAWVRYKRPTLSIALNGALAGLVAITAGCDAVNPVGAVLIGIMAGFVLPFAVEFFDKILKVDDPVGAISVHGVGGALGTLAVGLFSTSEGLFYGHGAKLLGVQAIGVLAFFVWAFGTGLILFFILKKANVLRVSRRIEEEGLDVYEHGESAYN</sequence>
<dbReference type="Gene3D" id="1.10.3430.10">
    <property type="entry name" value="Ammonium transporter AmtB like domains"/>
    <property type="match status" value="1"/>
</dbReference>
<feature type="transmembrane region" description="Helical" evidence="8">
    <location>
        <begin position="240"/>
        <end position="261"/>
    </location>
</feature>
<evidence type="ECO:0000256" key="6">
    <source>
        <dbReference type="ARBA" id="ARBA00023136"/>
    </source>
</evidence>